<dbReference type="KEGG" id="adp:NCTC12871_00895"/>
<dbReference type="Gene3D" id="3.60.10.10">
    <property type="entry name" value="Endonuclease/exonuclease/phosphatase"/>
    <property type="match status" value="1"/>
</dbReference>
<gene>
    <name evidence="2" type="ORF">NCTC12871_00895</name>
</gene>
<sequence>MIYVQPKITFISPHAAPKPFVAHPMLQCFKQEQSVPRILQNRVKLVVWNLHKGEDAGWEQALSHYAKNKDFILLQEASHIIETQTHLPQDFPSRLYVSSFAYRGKESGVAMLSRYIPQIYCVGTGKEPWIRIPKVGMAMLFPLQDGSSLLMINIHLVNFELNTTYYKQQINQMFDLIKHHTGPVIFGGDLNAWSKARYQFLKTLAQKYQLQEVHFNPDYRLRFMRKPLDFVFIRGLQVISATTDKTDSSDHNPLLLDLEFLPQE</sequence>
<evidence type="ECO:0000313" key="3">
    <source>
        <dbReference type="Proteomes" id="UP000279799"/>
    </source>
</evidence>
<evidence type="ECO:0000259" key="1">
    <source>
        <dbReference type="Pfam" id="PF03372"/>
    </source>
</evidence>
<dbReference type="Pfam" id="PF03372">
    <property type="entry name" value="Exo_endo_phos"/>
    <property type="match status" value="1"/>
</dbReference>
<dbReference type="InterPro" id="IPR036691">
    <property type="entry name" value="Endo/exonu/phosph_ase_sf"/>
</dbReference>
<dbReference type="GO" id="GO:0003824">
    <property type="term" value="F:catalytic activity"/>
    <property type="evidence" value="ECO:0007669"/>
    <property type="project" value="InterPro"/>
</dbReference>
<keyword evidence="3" id="KW-1185">Reference proteome</keyword>
<feature type="domain" description="Endonuclease/exonuclease/phosphatase" evidence="1">
    <location>
        <begin position="48"/>
        <end position="251"/>
    </location>
</feature>
<organism evidence="2 3">
    <name type="scientific">Actinobacillus delphinicola</name>
    <dbReference type="NCBI Taxonomy" id="51161"/>
    <lineage>
        <taxon>Bacteria</taxon>
        <taxon>Pseudomonadati</taxon>
        <taxon>Pseudomonadota</taxon>
        <taxon>Gammaproteobacteria</taxon>
        <taxon>Pasteurellales</taxon>
        <taxon>Pasteurellaceae</taxon>
        <taxon>Actinobacillus</taxon>
    </lineage>
</organism>
<proteinExistence type="predicted"/>
<accession>A0A448TTW9</accession>
<dbReference type="EMBL" id="LR134510">
    <property type="protein sequence ID" value="VEJ09442.1"/>
    <property type="molecule type" value="Genomic_DNA"/>
</dbReference>
<dbReference type="AlphaFoldDB" id="A0A448TTW9"/>
<evidence type="ECO:0000313" key="2">
    <source>
        <dbReference type="EMBL" id="VEJ09442.1"/>
    </source>
</evidence>
<dbReference type="NCBIfam" id="NF003840">
    <property type="entry name" value="PRK05421.1-2"/>
    <property type="match status" value="1"/>
</dbReference>
<name>A0A448TTW9_9PAST</name>
<reference evidence="2 3" key="1">
    <citation type="submission" date="2018-12" db="EMBL/GenBank/DDBJ databases">
        <authorList>
            <consortium name="Pathogen Informatics"/>
        </authorList>
    </citation>
    <scope>NUCLEOTIDE SEQUENCE [LARGE SCALE GENOMIC DNA]</scope>
    <source>
        <strain evidence="2 3">NCTC12871</strain>
    </source>
</reference>
<dbReference type="Proteomes" id="UP000279799">
    <property type="component" value="Chromosome"/>
</dbReference>
<dbReference type="SUPFAM" id="SSF56219">
    <property type="entry name" value="DNase I-like"/>
    <property type="match status" value="1"/>
</dbReference>
<dbReference type="InterPro" id="IPR005135">
    <property type="entry name" value="Endo/exonuclease/phosphatase"/>
</dbReference>
<dbReference type="NCBIfam" id="NF003842">
    <property type="entry name" value="PRK05421.1-4"/>
    <property type="match status" value="1"/>
</dbReference>
<protein>
    <submittedName>
        <fullName evidence="2">Uncharacterized protein conserved in bacteria</fullName>
    </submittedName>
</protein>